<evidence type="ECO:0000256" key="1">
    <source>
        <dbReference type="SAM" id="MobiDB-lite"/>
    </source>
</evidence>
<keyword evidence="3" id="KW-1185">Reference proteome</keyword>
<name>A0A8J9YER9_9NEOP</name>
<proteinExistence type="predicted"/>
<feature type="non-terminal residue" evidence="2">
    <location>
        <position position="106"/>
    </location>
</feature>
<evidence type="ECO:0000313" key="3">
    <source>
        <dbReference type="Proteomes" id="UP000838878"/>
    </source>
</evidence>
<dbReference type="AlphaFoldDB" id="A0A8J9YER9"/>
<dbReference type="Proteomes" id="UP000838878">
    <property type="component" value="Chromosome 7"/>
</dbReference>
<reference evidence="2" key="1">
    <citation type="submission" date="2021-12" db="EMBL/GenBank/DDBJ databases">
        <authorList>
            <person name="Martin H S."/>
        </authorList>
    </citation>
    <scope>NUCLEOTIDE SEQUENCE</scope>
</reference>
<accession>A0A8J9YER9</accession>
<protein>
    <submittedName>
        <fullName evidence="2">Uncharacterized protein</fullName>
    </submittedName>
</protein>
<evidence type="ECO:0000313" key="2">
    <source>
        <dbReference type="EMBL" id="CAH0728114.1"/>
    </source>
</evidence>
<sequence length="106" mass="11489">MENMYQAPRDGEQLAPPPLDGQDAQARSLTHRKCVTYLTLSNARRATVASSPSLTVLRQGGRVRVSVCACGLGRDNPGARVWRVCVPHGGARGLLFPHAVLVHEYV</sequence>
<gene>
    <name evidence="2" type="ORF">BINO364_LOCUS13375</name>
</gene>
<organism evidence="2 3">
    <name type="scientific">Brenthis ino</name>
    <name type="common">lesser marbled fritillary</name>
    <dbReference type="NCBI Taxonomy" id="405034"/>
    <lineage>
        <taxon>Eukaryota</taxon>
        <taxon>Metazoa</taxon>
        <taxon>Ecdysozoa</taxon>
        <taxon>Arthropoda</taxon>
        <taxon>Hexapoda</taxon>
        <taxon>Insecta</taxon>
        <taxon>Pterygota</taxon>
        <taxon>Neoptera</taxon>
        <taxon>Endopterygota</taxon>
        <taxon>Lepidoptera</taxon>
        <taxon>Glossata</taxon>
        <taxon>Ditrysia</taxon>
        <taxon>Papilionoidea</taxon>
        <taxon>Nymphalidae</taxon>
        <taxon>Heliconiinae</taxon>
        <taxon>Argynnini</taxon>
        <taxon>Brenthis</taxon>
    </lineage>
</organism>
<feature type="region of interest" description="Disordered" evidence="1">
    <location>
        <begin position="1"/>
        <end position="25"/>
    </location>
</feature>
<dbReference type="EMBL" id="OV170227">
    <property type="protein sequence ID" value="CAH0728114.1"/>
    <property type="molecule type" value="Genomic_DNA"/>
</dbReference>